<dbReference type="Pfam" id="PF02518">
    <property type="entry name" value="HATPase_c"/>
    <property type="match status" value="1"/>
</dbReference>
<dbReference type="PROSITE" id="PS50885">
    <property type="entry name" value="HAMP"/>
    <property type="match status" value="1"/>
</dbReference>
<gene>
    <name evidence="14" type="ORF">SAMN04487931_10765</name>
</gene>
<dbReference type="EMBL" id="FNLL01000007">
    <property type="protein sequence ID" value="SDU35739.1"/>
    <property type="molecule type" value="Genomic_DNA"/>
</dbReference>
<dbReference type="InterPro" id="IPR003660">
    <property type="entry name" value="HAMP_dom"/>
</dbReference>
<dbReference type="InterPro" id="IPR003594">
    <property type="entry name" value="HATPase_dom"/>
</dbReference>
<feature type="domain" description="Histidine kinase" evidence="12">
    <location>
        <begin position="250"/>
        <end position="464"/>
    </location>
</feature>
<evidence type="ECO:0000256" key="7">
    <source>
        <dbReference type="ARBA" id="ARBA00022777"/>
    </source>
</evidence>
<feature type="transmembrane region" description="Helical" evidence="11">
    <location>
        <begin position="138"/>
        <end position="162"/>
    </location>
</feature>
<evidence type="ECO:0000256" key="11">
    <source>
        <dbReference type="SAM" id="Phobius"/>
    </source>
</evidence>
<dbReference type="CDD" id="cd00075">
    <property type="entry name" value="HATPase"/>
    <property type="match status" value="1"/>
</dbReference>
<evidence type="ECO:0000313" key="15">
    <source>
        <dbReference type="Proteomes" id="UP000199608"/>
    </source>
</evidence>
<dbReference type="SUPFAM" id="SSF158472">
    <property type="entry name" value="HAMP domain-like"/>
    <property type="match status" value="1"/>
</dbReference>
<dbReference type="GO" id="GO:0000155">
    <property type="term" value="F:phosphorelay sensor kinase activity"/>
    <property type="evidence" value="ECO:0007669"/>
    <property type="project" value="InterPro"/>
</dbReference>
<dbReference type="CDD" id="cd06225">
    <property type="entry name" value="HAMP"/>
    <property type="match status" value="1"/>
</dbReference>
<dbReference type="GO" id="GO:0005886">
    <property type="term" value="C:plasma membrane"/>
    <property type="evidence" value="ECO:0007669"/>
    <property type="project" value="TreeGrafter"/>
</dbReference>
<evidence type="ECO:0000256" key="6">
    <source>
        <dbReference type="ARBA" id="ARBA00022692"/>
    </source>
</evidence>
<sequence>MLYNIFNTIAFRLTLWFTGIFSICSSFAFVLFYFLATQTLQTQIDQELLDNAAKFSAVIRRNGLMGARELAVVEAQAAGEKMIFFRLVYPTGEVFASSHMSYWKHVHVSKHVLQRLISNKDNVFETVRVPSTPKKARILYSYVAVNAILQTGIAMDSYITFLSAFKKVFIGAMGFIIIFSAISGWLLVRKALSGVTAITKTAQNITGKNLDARVKGTGNKDELDHLVTTFNSMLDRIEELVKSIREMSDNIAHDLKSPITRIRGFAELTLIHEENLEDYRIMAANTIEETDRLLDMINTMLVISRAEAGEEDFEFKITNLSLMVKEACDLFAPLAEDKHMKFSQIIQDQICIVADIKMLQRAFSNLLDNAIKYTPEYGKITVVTALKNNDVSIKIEDTGIGIAPEYVEKIFERFYRAESSRTSAGTGLGLSLARTIVRQHKGDIRVKSRQGKGAVFEIRLPFNNLRVI</sequence>
<evidence type="ECO:0000256" key="8">
    <source>
        <dbReference type="ARBA" id="ARBA00022989"/>
    </source>
</evidence>
<dbReference type="PRINTS" id="PR00344">
    <property type="entry name" value="BCTRLSENSOR"/>
</dbReference>
<dbReference type="SUPFAM" id="SSF47384">
    <property type="entry name" value="Homodimeric domain of signal transducing histidine kinase"/>
    <property type="match status" value="1"/>
</dbReference>
<dbReference type="Pfam" id="PF00512">
    <property type="entry name" value="HisKA"/>
    <property type="match status" value="1"/>
</dbReference>
<feature type="transmembrane region" description="Helical" evidence="11">
    <location>
        <begin position="168"/>
        <end position="188"/>
    </location>
</feature>
<dbReference type="RefSeq" id="WP_092234737.1">
    <property type="nucleotide sequence ID" value="NZ_FNLL01000007.1"/>
</dbReference>
<evidence type="ECO:0000256" key="4">
    <source>
        <dbReference type="ARBA" id="ARBA00022553"/>
    </source>
</evidence>
<organism evidence="14 15">
    <name type="scientific">Desulfobacula phenolica</name>
    <dbReference type="NCBI Taxonomy" id="90732"/>
    <lineage>
        <taxon>Bacteria</taxon>
        <taxon>Pseudomonadati</taxon>
        <taxon>Thermodesulfobacteriota</taxon>
        <taxon>Desulfobacteria</taxon>
        <taxon>Desulfobacterales</taxon>
        <taxon>Desulfobacteraceae</taxon>
        <taxon>Desulfobacula</taxon>
    </lineage>
</organism>
<evidence type="ECO:0000256" key="9">
    <source>
        <dbReference type="ARBA" id="ARBA00023012"/>
    </source>
</evidence>
<evidence type="ECO:0000259" key="13">
    <source>
        <dbReference type="PROSITE" id="PS50885"/>
    </source>
</evidence>
<dbReference type="SMART" id="SM00304">
    <property type="entry name" value="HAMP"/>
    <property type="match status" value="1"/>
</dbReference>
<evidence type="ECO:0000256" key="5">
    <source>
        <dbReference type="ARBA" id="ARBA00022679"/>
    </source>
</evidence>
<evidence type="ECO:0000313" key="14">
    <source>
        <dbReference type="EMBL" id="SDU35739.1"/>
    </source>
</evidence>
<keyword evidence="10 11" id="KW-0472">Membrane</keyword>
<dbReference type="Gene3D" id="3.30.565.10">
    <property type="entry name" value="Histidine kinase-like ATPase, C-terminal domain"/>
    <property type="match status" value="1"/>
</dbReference>
<dbReference type="InterPro" id="IPR050428">
    <property type="entry name" value="TCS_sensor_his_kinase"/>
</dbReference>
<dbReference type="SMART" id="SM00387">
    <property type="entry name" value="HATPase_c"/>
    <property type="match status" value="1"/>
</dbReference>
<evidence type="ECO:0000259" key="12">
    <source>
        <dbReference type="PROSITE" id="PS50109"/>
    </source>
</evidence>
<feature type="domain" description="HAMP" evidence="13">
    <location>
        <begin position="189"/>
        <end position="242"/>
    </location>
</feature>
<dbReference type="SMART" id="SM00388">
    <property type="entry name" value="HisKA"/>
    <property type="match status" value="1"/>
</dbReference>
<keyword evidence="15" id="KW-1185">Reference proteome</keyword>
<keyword evidence="7 14" id="KW-0418">Kinase</keyword>
<proteinExistence type="predicted"/>
<dbReference type="Gene3D" id="6.10.340.10">
    <property type="match status" value="1"/>
</dbReference>
<dbReference type="FunFam" id="3.30.565.10:FF:000006">
    <property type="entry name" value="Sensor histidine kinase WalK"/>
    <property type="match status" value="1"/>
</dbReference>
<dbReference type="Gene3D" id="1.10.287.130">
    <property type="match status" value="1"/>
</dbReference>
<keyword evidence="8 11" id="KW-1133">Transmembrane helix</keyword>
<protein>
    <recommendedName>
        <fullName evidence="3">histidine kinase</fullName>
        <ecNumber evidence="3">2.7.13.3</ecNumber>
    </recommendedName>
</protein>
<comment type="subcellular location">
    <subcellularLocation>
        <location evidence="2">Membrane</location>
        <topology evidence="2">Multi-pass membrane protein</topology>
    </subcellularLocation>
</comment>
<evidence type="ECO:0000256" key="3">
    <source>
        <dbReference type="ARBA" id="ARBA00012438"/>
    </source>
</evidence>
<dbReference type="AlphaFoldDB" id="A0A1H2HVB9"/>
<dbReference type="PROSITE" id="PS50109">
    <property type="entry name" value="HIS_KIN"/>
    <property type="match status" value="1"/>
</dbReference>
<dbReference type="InterPro" id="IPR005467">
    <property type="entry name" value="His_kinase_dom"/>
</dbReference>
<keyword evidence="6 11" id="KW-0812">Transmembrane</keyword>
<reference evidence="15" key="1">
    <citation type="submission" date="2016-10" db="EMBL/GenBank/DDBJ databases">
        <authorList>
            <person name="Varghese N."/>
            <person name="Submissions S."/>
        </authorList>
    </citation>
    <scope>NUCLEOTIDE SEQUENCE [LARGE SCALE GENOMIC DNA]</scope>
    <source>
        <strain evidence="15">DSM 3384</strain>
    </source>
</reference>
<dbReference type="Proteomes" id="UP000199608">
    <property type="component" value="Unassembled WGS sequence"/>
</dbReference>
<evidence type="ECO:0000256" key="1">
    <source>
        <dbReference type="ARBA" id="ARBA00000085"/>
    </source>
</evidence>
<dbReference type="InterPro" id="IPR036097">
    <property type="entry name" value="HisK_dim/P_sf"/>
</dbReference>
<keyword evidence="4" id="KW-0597">Phosphoprotein</keyword>
<dbReference type="PANTHER" id="PTHR45436:SF15">
    <property type="entry name" value="SENSOR HISTIDINE KINASE CUSS"/>
    <property type="match status" value="1"/>
</dbReference>
<dbReference type="PANTHER" id="PTHR45436">
    <property type="entry name" value="SENSOR HISTIDINE KINASE YKOH"/>
    <property type="match status" value="1"/>
</dbReference>
<dbReference type="InterPro" id="IPR003661">
    <property type="entry name" value="HisK_dim/P_dom"/>
</dbReference>
<dbReference type="InterPro" id="IPR004358">
    <property type="entry name" value="Sig_transdc_His_kin-like_C"/>
</dbReference>
<name>A0A1H2HVB9_9BACT</name>
<keyword evidence="9" id="KW-0902">Two-component regulatory system</keyword>
<accession>A0A1H2HVB9</accession>
<comment type="catalytic activity">
    <reaction evidence="1">
        <text>ATP + protein L-histidine = ADP + protein N-phospho-L-histidine.</text>
        <dbReference type="EC" id="2.7.13.3"/>
    </reaction>
</comment>
<dbReference type="InterPro" id="IPR036890">
    <property type="entry name" value="HATPase_C_sf"/>
</dbReference>
<feature type="transmembrane region" description="Helical" evidence="11">
    <location>
        <begin position="15"/>
        <end position="36"/>
    </location>
</feature>
<dbReference type="EC" id="2.7.13.3" evidence="3"/>
<keyword evidence="5" id="KW-0808">Transferase</keyword>
<dbReference type="Pfam" id="PF00672">
    <property type="entry name" value="HAMP"/>
    <property type="match status" value="1"/>
</dbReference>
<dbReference type="SUPFAM" id="SSF55874">
    <property type="entry name" value="ATPase domain of HSP90 chaperone/DNA topoisomerase II/histidine kinase"/>
    <property type="match status" value="1"/>
</dbReference>
<evidence type="ECO:0000256" key="10">
    <source>
        <dbReference type="ARBA" id="ARBA00023136"/>
    </source>
</evidence>
<dbReference type="CDD" id="cd00082">
    <property type="entry name" value="HisKA"/>
    <property type="match status" value="1"/>
</dbReference>
<evidence type="ECO:0000256" key="2">
    <source>
        <dbReference type="ARBA" id="ARBA00004141"/>
    </source>
</evidence>